<dbReference type="Proteomes" id="UP001596312">
    <property type="component" value="Unassembled WGS sequence"/>
</dbReference>
<dbReference type="EMBL" id="JBHSXQ010000006">
    <property type="protein sequence ID" value="MFC6906898.1"/>
    <property type="molecule type" value="Genomic_DNA"/>
</dbReference>
<dbReference type="InterPro" id="IPR003749">
    <property type="entry name" value="ThiS/MoaD-like"/>
</dbReference>
<name>A0ABD5V6H3_9EURY</name>
<evidence type="ECO:0000313" key="2">
    <source>
        <dbReference type="Proteomes" id="UP001596312"/>
    </source>
</evidence>
<sequence>MNYLTNIKFRERTMDHNGELRNRINILQNGKNVYTEDSDLVSKIKDSDELALFPPVSGGLFSLRI</sequence>
<dbReference type="AlphaFoldDB" id="A0ABD5V6H3"/>
<dbReference type="RefSeq" id="WP_390220974.1">
    <property type="nucleotide sequence ID" value="NZ_JBBMXV010000006.1"/>
</dbReference>
<protein>
    <submittedName>
        <fullName evidence="1">MoaD/ThiS family protein</fullName>
    </submittedName>
</protein>
<proteinExistence type="predicted"/>
<reference evidence="1 2" key="1">
    <citation type="journal article" date="2019" name="Int. J. Syst. Evol. Microbiol.">
        <title>The Global Catalogue of Microorganisms (GCM) 10K type strain sequencing project: providing services to taxonomists for standard genome sequencing and annotation.</title>
        <authorList>
            <consortium name="The Broad Institute Genomics Platform"/>
            <consortium name="The Broad Institute Genome Sequencing Center for Infectious Disease"/>
            <person name="Wu L."/>
            <person name="Ma J."/>
        </authorList>
    </citation>
    <scope>NUCLEOTIDE SEQUENCE [LARGE SCALE GENOMIC DNA]</scope>
    <source>
        <strain evidence="1 2">CGMCC 1.3240</strain>
    </source>
</reference>
<dbReference type="InterPro" id="IPR016155">
    <property type="entry name" value="Mopterin_synth/thiamin_S_b"/>
</dbReference>
<dbReference type="InterPro" id="IPR012675">
    <property type="entry name" value="Beta-grasp_dom_sf"/>
</dbReference>
<dbReference type="SUPFAM" id="SSF54285">
    <property type="entry name" value="MoaD/ThiS"/>
    <property type="match status" value="1"/>
</dbReference>
<gene>
    <name evidence="1" type="ORF">ACFQGH_17025</name>
</gene>
<accession>A0ABD5V6H3</accession>
<dbReference type="Gene3D" id="3.10.20.30">
    <property type="match status" value="1"/>
</dbReference>
<evidence type="ECO:0000313" key="1">
    <source>
        <dbReference type="EMBL" id="MFC6906898.1"/>
    </source>
</evidence>
<organism evidence="1 2">
    <name type="scientific">Halalkalicoccus tibetensis</name>
    <dbReference type="NCBI Taxonomy" id="175632"/>
    <lineage>
        <taxon>Archaea</taxon>
        <taxon>Methanobacteriati</taxon>
        <taxon>Methanobacteriota</taxon>
        <taxon>Stenosarchaea group</taxon>
        <taxon>Halobacteria</taxon>
        <taxon>Halobacteriales</taxon>
        <taxon>Halococcaceae</taxon>
        <taxon>Halalkalicoccus</taxon>
    </lineage>
</organism>
<comment type="caution">
    <text evidence="1">The sequence shown here is derived from an EMBL/GenBank/DDBJ whole genome shotgun (WGS) entry which is preliminary data.</text>
</comment>
<keyword evidence="2" id="KW-1185">Reference proteome</keyword>
<dbReference type="Pfam" id="PF02597">
    <property type="entry name" value="ThiS"/>
    <property type="match status" value="1"/>
</dbReference>